<dbReference type="InterPro" id="IPR001356">
    <property type="entry name" value="HD"/>
</dbReference>
<dbReference type="Gene3D" id="1.10.10.60">
    <property type="entry name" value="Homeodomain-like"/>
    <property type="match status" value="1"/>
</dbReference>
<feature type="region of interest" description="Disordered" evidence="5">
    <location>
        <begin position="1"/>
        <end position="160"/>
    </location>
</feature>
<dbReference type="GO" id="GO:0005634">
    <property type="term" value="C:nucleus"/>
    <property type="evidence" value="ECO:0007669"/>
    <property type="project" value="UniProtKB-SubCell"/>
</dbReference>
<dbReference type="PANTHER" id="PTHR11850">
    <property type="entry name" value="HOMEOBOX PROTEIN TRANSCRIPTION FACTORS"/>
    <property type="match status" value="1"/>
</dbReference>
<feature type="domain" description="Homeobox" evidence="6">
    <location>
        <begin position="276"/>
        <end position="339"/>
    </location>
</feature>
<reference evidence="7" key="1">
    <citation type="journal article" date="2022" name="bioRxiv">
        <title>Deciphering the potential niche of two novel black yeast fungi from a biological soil crust based on their genomes, phenotypes, and melanin regulation.</title>
        <authorList>
            <consortium name="DOE Joint Genome Institute"/>
            <person name="Carr E.C."/>
            <person name="Barton Q."/>
            <person name="Grambo S."/>
            <person name="Sullivan M."/>
            <person name="Renfro C.M."/>
            <person name="Kuo A."/>
            <person name="Pangilinan J."/>
            <person name="Lipzen A."/>
            <person name="Keymanesh K."/>
            <person name="Savage E."/>
            <person name="Barry K."/>
            <person name="Grigoriev I.V."/>
            <person name="Riekhof W.R."/>
            <person name="Harris S.S."/>
        </authorList>
    </citation>
    <scope>NUCLEOTIDE SEQUENCE</scope>
    <source>
        <strain evidence="7">JF 03-4F</strain>
    </source>
</reference>
<evidence type="ECO:0000256" key="3">
    <source>
        <dbReference type="ARBA" id="ARBA00023242"/>
    </source>
</evidence>
<sequence>MDPYASYTYSSNYESLRNERSDSAPGSLPTADHHHQPQQLPPFREILQNHLQPTTGSACAVPAEQSLSMTRKTFSYTQAPTSARSEPQSPINSQTGNSVEGYETMSVQSIDSGYPYPERRGSSYAPQYPDPSVPFNPSQRLSYQSQAAFSPSRENASLPPIRDIDRMGGAYDSPYSPPSNGYQPFGAVAAPPNTHDTYSLGNERPAYFDPTNRHGYAYPPPSRPAPQAEYPRYAPSPYGYRAGAPYPSPYGPGDYLPSPTSSHNATSPTVAMDTDSRNRKRRGNLPRQITDVFRAWFYDHLDHPYPTEEDKQMFSERTGLTMAQISNWFINARRRQLPALRHARDRQSQSVATEYDPEHLRR</sequence>
<dbReference type="SUPFAM" id="SSF46689">
    <property type="entry name" value="Homeodomain-like"/>
    <property type="match status" value="1"/>
</dbReference>
<proteinExistence type="predicted"/>
<dbReference type="CDD" id="cd00086">
    <property type="entry name" value="homeodomain"/>
    <property type="match status" value="1"/>
</dbReference>
<feature type="region of interest" description="Disordered" evidence="5">
    <location>
        <begin position="249"/>
        <end position="285"/>
    </location>
</feature>
<dbReference type="SMART" id="SM00389">
    <property type="entry name" value="HOX"/>
    <property type="match status" value="1"/>
</dbReference>
<evidence type="ECO:0000256" key="5">
    <source>
        <dbReference type="SAM" id="MobiDB-lite"/>
    </source>
</evidence>
<gene>
    <name evidence="7" type="ORF">EDD36DRAFT_469775</name>
</gene>
<evidence type="ECO:0000256" key="1">
    <source>
        <dbReference type="ARBA" id="ARBA00023125"/>
    </source>
</evidence>
<dbReference type="InterPro" id="IPR009057">
    <property type="entry name" value="Homeodomain-like_sf"/>
</dbReference>
<feature type="compositionally biased region" description="Polar residues" evidence="5">
    <location>
        <begin position="135"/>
        <end position="155"/>
    </location>
</feature>
<dbReference type="GO" id="GO:0006355">
    <property type="term" value="P:regulation of DNA-templated transcription"/>
    <property type="evidence" value="ECO:0007669"/>
    <property type="project" value="InterPro"/>
</dbReference>
<protein>
    <submittedName>
        <fullName evidence="7">Homeobox KN domain-containing protein</fullName>
    </submittedName>
</protein>
<dbReference type="AlphaFoldDB" id="A0AAN6I8C3"/>
<dbReference type="Pfam" id="PF05920">
    <property type="entry name" value="Homeobox_KN"/>
    <property type="match status" value="1"/>
</dbReference>
<feature type="compositionally biased region" description="Low complexity" evidence="5">
    <location>
        <begin position="249"/>
        <end position="259"/>
    </location>
</feature>
<evidence type="ECO:0000256" key="2">
    <source>
        <dbReference type="ARBA" id="ARBA00023155"/>
    </source>
</evidence>
<evidence type="ECO:0000313" key="8">
    <source>
        <dbReference type="Proteomes" id="UP001203852"/>
    </source>
</evidence>
<dbReference type="PROSITE" id="PS50071">
    <property type="entry name" value="HOMEOBOX_2"/>
    <property type="match status" value="1"/>
</dbReference>
<feature type="DNA-binding region" description="Homeobox" evidence="4">
    <location>
        <begin position="278"/>
        <end position="340"/>
    </location>
</feature>
<keyword evidence="1 4" id="KW-0238">DNA-binding</keyword>
<keyword evidence="3 4" id="KW-0539">Nucleus</keyword>
<accession>A0AAN6I8C3</accession>
<feature type="compositionally biased region" description="Polar residues" evidence="5">
    <location>
        <begin position="65"/>
        <end position="98"/>
    </location>
</feature>
<evidence type="ECO:0000313" key="7">
    <source>
        <dbReference type="EMBL" id="KAI1607896.1"/>
    </source>
</evidence>
<dbReference type="GO" id="GO:0003677">
    <property type="term" value="F:DNA binding"/>
    <property type="evidence" value="ECO:0007669"/>
    <property type="project" value="UniProtKB-UniRule"/>
</dbReference>
<feature type="compositionally biased region" description="Polar residues" evidence="5">
    <location>
        <begin position="260"/>
        <end position="269"/>
    </location>
</feature>
<dbReference type="EMBL" id="MU404365">
    <property type="protein sequence ID" value="KAI1607896.1"/>
    <property type="molecule type" value="Genomic_DNA"/>
</dbReference>
<feature type="region of interest" description="Disordered" evidence="5">
    <location>
        <begin position="340"/>
        <end position="362"/>
    </location>
</feature>
<dbReference type="InterPro" id="IPR050224">
    <property type="entry name" value="TALE_homeobox"/>
</dbReference>
<name>A0AAN6I8C3_9EURO</name>
<dbReference type="InterPro" id="IPR008422">
    <property type="entry name" value="KN_HD"/>
</dbReference>
<evidence type="ECO:0000259" key="6">
    <source>
        <dbReference type="PROSITE" id="PS50071"/>
    </source>
</evidence>
<organism evidence="7 8">
    <name type="scientific">Exophiala viscosa</name>
    <dbReference type="NCBI Taxonomy" id="2486360"/>
    <lineage>
        <taxon>Eukaryota</taxon>
        <taxon>Fungi</taxon>
        <taxon>Dikarya</taxon>
        <taxon>Ascomycota</taxon>
        <taxon>Pezizomycotina</taxon>
        <taxon>Eurotiomycetes</taxon>
        <taxon>Chaetothyriomycetidae</taxon>
        <taxon>Chaetothyriales</taxon>
        <taxon>Herpotrichiellaceae</taxon>
        <taxon>Exophiala</taxon>
    </lineage>
</organism>
<comment type="caution">
    <text evidence="7">The sequence shown here is derived from an EMBL/GenBank/DDBJ whole genome shotgun (WGS) entry which is preliminary data.</text>
</comment>
<comment type="subcellular location">
    <subcellularLocation>
        <location evidence="4">Nucleus</location>
    </subcellularLocation>
</comment>
<dbReference type="Proteomes" id="UP001203852">
    <property type="component" value="Unassembled WGS sequence"/>
</dbReference>
<evidence type="ECO:0000256" key="4">
    <source>
        <dbReference type="PROSITE-ProRule" id="PRU00108"/>
    </source>
</evidence>
<keyword evidence="8" id="KW-1185">Reference proteome</keyword>
<keyword evidence="2 4" id="KW-0371">Homeobox</keyword>